<evidence type="ECO:0000313" key="3">
    <source>
        <dbReference type="Proteomes" id="UP000179807"/>
    </source>
</evidence>
<protein>
    <submittedName>
        <fullName evidence="2">Uncharacterized protein</fullName>
    </submittedName>
</protein>
<reference evidence="2" key="1">
    <citation type="submission" date="2016-10" db="EMBL/GenBank/DDBJ databases">
        <authorList>
            <person name="Benchimol M."/>
            <person name="Almeida L.G."/>
            <person name="Vasconcelos A.T."/>
            <person name="Perreira-Neves A."/>
            <person name="Rosa I.A."/>
            <person name="Tasca T."/>
            <person name="Bogo M.R."/>
            <person name="de Souza W."/>
        </authorList>
    </citation>
    <scope>NUCLEOTIDE SEQUENCE [LARGE SCALE GENOMIC DNA]</scope>
    <source>
        <strain evidence="2">K</strain>
    </source>
</reference>
<dbReference type="Proteomes" id="UP000179807">
    <property type="component" value="Unassembled WGS sequence"/>
</dbReference>
<dbReference type="EMBL" id="MLAK01000560">
    <property type="protein sequence ID" value="OHT12570.1"/>
    <property type="molecule type" value="Genomic_DNA"/>
</dbReference>
<dbReference type="OrthoDB" id="10547483at2759"/>
<evidence type="ECO:0000256" key="1">
    <source>
        <dbReference type="SAM" id="Coils"/>
    </source>
</evidence>
<dbReference type="PANTHER" id="PTHR47026:SF2">
    <property type="entry name" value="FLAGELLAR ASSOCIATED PROTEIN"/>
    <property type="match status" value="1"/>
</dbReference>
<feature type="coiled-coil region" evidence="1">
    <location>
        <begin position="201"/>
        <end position="235"/>
    </location>
</feature>
<dbReference type="VEuPathDB" id="TrichDB:TRFO_03574"/>
<comment type="caution">
    <text evidence="2">The sequence shown here is derived from an EMBL/GenBank/DDBJ whole genome shotgun (WGS) entry which is preliminary data.</text>
</comment>
<accession>A0A1J4KN77</accession>
<gene>
    <name evidence="2" type="ORF">TRFO_03574</name>
</gene>
<evidence type="ECO:0000313" key="2">
    <source>
        <dbReference type="EMBL" id="OHT12570.1"/>
    </source>
</evidence>
<dbReference type="AlphaFoldDB" id="A0A1J4KN77"/>
<proteinExistence type="predicted"/>
<keyword evidence="3" id="KW-1185">Reference proteome</keyword>
<name>A0A1J4KN77_9EUKA</name>
<dbReference type="PANTHER" id="PTHR47026">
    <property type="entry name" value="PIGMENTOSA GTPASE REGULATOR-LIKE PROTEIN, PUTATIVE-RELATED"/>
    <property type="match status" value="1"/>
</dbReference>
<organism evidence="2 3">
    <name type="scientific">Tritrichomonas foetus</name>
    <dbReference type="NCBI Taxonomy" id="1144522"/>
    <lineage>
        <taxon>Eukaryota</taxon>
        <taxon>Metamonada</taxon>
        <taxon>Parabasalia</taxon>
        <taxon>Tritrichomonadida</taxon>
        <taxon>Tritrichomonadidae</taxon>
        <taxon>Tritrichomonas</taxon>
    </lineage>
</organism>
<dbReference type="RefSeq" id="XP_068365706.1">
    <property type="nucleotide sequence ID" value="XM_068491385.1"/>
</dbReference>
<dbReference type="GeneID" id="94826089"/>
<feature type="coiled-coil region" evidence="1">
    <location>
        <begin position="327"/>
        <end position="354"/>
    </location>
</feature>
<sequence length="419" mass="49182">MNTTKKTSSRSFGMPAPRPKVRPYKYLYDENPDLQVIVFDIIDGLPIDEIEPELYQSILPLLREKERALKEWRNQPASRSISAAIDHIVNYRYCNDPKQLQPRSARTLQRGTGKISKTELSISVDLALRGEFNHIDPRMYKPLIKELKTIHQEALNDHDYLLAERAVNASRRVIALNNDNRFAEITSARVYELADKLSEKENDTETLKEAWEKAIHNAEKQRDEDLKEIERENEMELREFDQQYKFEPPPELRKFSPEILQLRAQEKYMVQSGRYVEATDLNREVNRLEAIESEKIKERWIKTLNFKREELIKKQQEKMFVREMNANNAIAKMRRQASREIEQQEKAVKHVESHYEDATIVKNFRKTTKASLTTRNPNLPQLEAVQAQTNAALFRQRAMINTIVYSKTPKSPRTIKTKS</sequence>
<keyword evidence="1" id="KW-0175">Coiled coil</keyword>